<dbReference type="Proteomes" id="UP001208570">
    <property type="component" value="Unassembled WGS sequence"/>
</dbReference>
<protein>
    <recommendedName>
        <fullName evidence="4">FLYWCH-type domain-containing protein</fullName>
    </recommendedName>
</protein>
<evidence type="ECO:0008006" key="4">
    <source>
        <dbReference type="Google" id="ProtNLM"/>
    </source>
</evidence>
<evidence type="ECO:0000313" key="3">
    <source>
        <dbReference type="Proteomes" id="UP001208570"/>
    </source>
</evidence>
<gene>
    <name evidence="2" type="ORF">LSH36_13g15044</name>
</gene>
<organism evidence="2 3">
    <name type="scientific">Paralvinella palmiformis</name>
    <dbReference type="NCBI Taxonomy" id="53620"/>
    <lineage>
        <taxon>Eukaryota</taxon>
        <taxon>Metazoa</taxon>
        <taxon>Spiralia</taxon>
        <taxon>Lophotrochozoa</taxon>
        <taxon>Annelida</taxon>
        <taxon>Polychaeta</taxon>
        <taxon>Sedentaria</taxon>
        <taxon>Canalipalpata</taxon>
        <taxon>Terebellida</taxon>
        <taxon>Terebelliformia</taxon>
        <taxon>Alvinellidae</taxon>
        <taxon>Paralvinella</taxon>
    </lineage>
</organism>
<dbReference type="AlphaFoldDB" id="A0AAD9KD02"/>
<feature type="compositionally biased region" description="Polar residues" evidence="1">
    <location>
        <begin position="13"/>
        <end position="23"/>
    </location>
</feature>
<reference evidence="2" key="1">
    <citation type="journal article" date="2023" name="Mol. Biol. Evol.">
        <title>Third-Generation Sequencing Reveals the Adaptive Role of the Epigenome in Three Deep-Sea Polychaetes.</title>
        <authorList>
            <person name="Perez M."/>
            <person name="Aroh O."/>
            <person name="Sun Y."/>
            <person name="Lan Y."/>
            <person name="Juniper S.K."/>
            <person name="Young C.R."/>
            <person name="Angers B."/>
            <person name="Qian P.Y."/>
        </authorList>
    </citation>
    <scope>NUCLEOTIDE SEQUENCE</scope>
    <source>
        <strain evidence="2">P08H-3</strain>
    </source>
</reference>
<evidence type="ECO:0000256" key="1">
    <source>
        <dbReference type="SAM" id="MobiDB-lite"/>
    </source>
</evidence>
<comment type="caution">
    <text evidence="2">The sequence shown here is derived from an EMBL/GenBank/DDBJ whole genome shotgun (WGS) entry which is preliminary data.</text>
</comment>
<evidence type="ECO:0000313" key="2">
    <source>
        <dbReference type="EMBL" id="KAK2168929.1"/>
    </source>
</evidence>
<proteinExistence type="predicted"/>
<sequence length="124" mass="13776">MDTDDCLSPPPRSQRNVDVSASSTTGATYDIVSDTPIRGRDKLSDGVGYFYTVKRRTPRCTTWRCTLRSKTVNCAATVRPTGHNFVCVPREHVHQPSLGAELSQQLGTKRSCRLTTIHFGHQGR</sequence>
<dbReference type="EMBL" id="JAODUP010000013">
    <property type="protein sequence ID" value="KAK2168929.1"/>
    <property type="molecule type" value="Genomic_DNA"/>
</dbReference>
<dbReference type="Gene3D" id="2.20.25.240">
    <property type="match status" value="1"/>
</dbReference>
<keyword evidence="3" id="KW-1185">Reference proteome</keyword>
<accession>A0AAD9KD02</accession>
<feature type="region of interest" description="Disordered" evidence="1">
    <location>
        <begin position="1"/>
        <end position="23"/>
    </location>
</feature>
<name>A0AAD9KD02_9ANNE</name>